<dbReference type="InterPro" id="IPR018490">
    <property type="entry name" value="cNMP-bd_dom_sf"/>
</dbReference>
<dbReference type="InterPro" id="IPR000595">
    <property type="entry name" value="cNMP-bd_dom"/>
</dbReference>
<protein>
    <recommendedName>
        <fullName evidence="1">Cyclic nucleotide-binding domain-containing protein</fullName>
    </recommendedName>
</protein>
<reference evidence="2 3" key="1">
    <citation type="submission" date="2019-03" db="EMBL/GenBank/DDBJ databases">
        <title>Genomic Encyclopedia of Archaeal and Bacterial Type Strains, Phase II (KMG-II): from individual species to whole genera.</title>
        <authorList>
            <person name="Goeker M."/>
        </authorList>
    </citation>
    <scope>NUCLEOTIDE SEQUENCE [LARGE SCALE GENOMIC DNA]</scope>
    <source>
        <strain evidence="2 3">DSM 19034</strain>
    </source>
</reference>
<dbReference type="InterPro" id="IPR014710">
    <property type="entry name" value="RmlC-like_jellyroll"/>
</dbReference>
<dbReference type="EMBL" id="SNWM01000007">
    <property type="protein sequence ID" value="TDO19314.1"/>
    <property type="molecule type" value="Genomic_DNA"/>
</dbReference>
<evidence type="ECO:0000259" key="1">
    <source>
        <dbReference type="PROSITE" id="PS50042"/>
    </source>
</evidence>
<keyword evidence="3" id="KW-1185">Reference proteome</keyword>
<dbReference type="SUPFAM" id="SSF51206">
    <property type="entry name" value="cAMP-binding domain-like"/>
    <property type="match status" value="1"/>
</dbReference>
<evidence type="ECO:0000313" key="2">
    <source>
        <dbReference type="EMBL" id="TDO19314.1"/>
    </source>
</evidence>
<dbReference type="RefSeq" id="WP_243732386.1">
    <property type="nucleotide sequence ID" value="NZ_SNWM01000007.1"/>
</dbReference>
<evidence type="ECO:0000313" key="3">
    <source>
        <dbReference type="Proteomes" id="UP000295499"/>
    </source>
</evidence>
<organism evidence="2 3">
    <name type="scientific">Pedobacter duraquae</name>
    <dbReference type="NCBI Taxonomy" id="425511"/>
    <lineage>
        <taxon>Bacteria</taxon>
        <taxon>Pseudomonadati</taxon>
        <taxon>Bacteroidota</taxon>
        <taxon>Sphingobacteriia</taxon>
        <taxon>Sphingobacteriales</taxon>
        <taxon>Sphingobacteriaceae</taxon>
        <taxon>Pedobacter</taxon>
    </lineage>
</organism>
<proteinExistence type="predicted"/>
<sequence length="114" mass="13249">MEEFIAFIKTIIYIDDLDLQLVLSRCKTRKIAKGKMILKKGQIASQYFFIVSGGVRFFYHFDDQEATTWVTSHPRMGRIRQKNMGNNVSAYDRPDSKLSNLNGRRTLPRIYAPT</sequence>
<accession>A0A4R6IBW7</accession>
<name>A0A4R6IBW7_9SPHI</name>
<comment type="caution">
    <text evidence="2">The sequence shown here is derived from an EMBL/GenBank/DDBJ whole genome shotgun (WGS) entry which is preliminary data.</text>
</comment>
<feature type="domain" description="Cyclic nucleotide-binding" evidence="1">
    <location>
        <begin position="10"/>
        <end position="58"/>
    </location>
</feature>
<dbReference type="PROSITE" id="PS50042">
    <property type="entry name" value="CNMP_BINDING_3"/>
    <property type="match status" value="1"/>
</dbReference>
<gene>
    <name evidence="2" type="ORF">CLV32_4554</name>
</gene>
<dbReference type="Proteomes" id="UP000295499">
    <property type="component" value="Unassembled WGS sequence"/>
</dbReference>
<dbReference type="AlphaFoldDB" id="A0A4R6IBW7"/>
<dbReference type="Gene3D" id="2.60.120.10">
    <property type="entry name" value="Jelly Rolls"/>
    <property type="match status" value="1"/>
</dbReference>